<dbReference type="PANTHER" id="PTHR24161">
    <property type="entry name" value="ANK_REP_REGION DOMAIN-CONTAINING PROTEIN-RELATED"/>
    <property type="match status" value="1"/>
</dbReference>
<evidence type="ECO:0000313" key="5">
    <source>
        <dbReference type="Proteomes" id="UP000248856"/>
    </source>
</evidence>
<dbReference type="SUPFAM" id="SSF48403">
    <property type="entry name" value="Ankyrin repeat"/>
    <property type="match status" value="2"/>
</dbReference>
<dbReference type="RefSeq" id="WP_170146244.1">
    <property type="nucleotide sequence ID" value="NZ_CBCSGC010000011.1"/>
</dbReference>
<feature type="repeat" description="ANK" evidence="2">
    <location>
        <begin position="873"/>
        <end position="898"/>
    </location>
</feature>
<evidence type="ECO:0000313" key="4">
    <source>
        <dbReference type="EMBL" id="RAR80314.1"/>
    </source>
</evidence>
<dbReference type="SMART" id="SM00248">
    <property type="entry name" value="ANK"/>
    <property type="match status" value="11"/>
</dbReference>
<dbReference type="PROSITE" id="PS50088">
    <property type="entry name" value="ANK_REPEAT"/>
    <property type="match status" value="5"/>
</dbReference>
<dbReference type="Gene3D" id="1.25.40.20">
    <property type="entry name" value="Ankyrin repeat-containing domain"/>
    <property type="match status" value="4"/>
</dbReference>
<dbReference type="Pfam" id="PF12796">
    <property type="entry name" value="Ank_2"/>
    <property type="match status" value="3"/>
</dbReference>
<feature type="region of interest" description="Disordered" evidence="3">
    <location>
        <begin position="1"/>
        <end position="32"/>
    </location>
</feature>
<keyword evidence="5" id="KW-1185">Reference proteome</keyword>
<dbReference type="InterPro" id="IPR036770">
    <property type="entry name" value="Ankyrin_rpt-contain_sf"/>
</dbReference>
<dbReference type="AlphaFoldDB" id="A0A328Z3I5"/>
<gene>
    <name evidence="4" type="ORF">AX018_102310</name>
</gene>
<keyword evidence="2" id="KW-0040">ANK repeat</keyword>
<proteinExistence type="predicted"/>
<feature type="repeat" description="ANK" evidence="2">
    <location>
        <begin position="610"/>
        <end position="642"/>
    </location>
</feature>
<organism evidence="4 5">
    <name type="scientific">Paracidovorax anthurii</name>
    <dbReference type="NCBI Taxonomy" id="78229"/>
    <lineage>
        <taxon>Bacteria</taxon>
        <taxon>Pseudomonadati</taxon>
        <taxon>Pseudomonadota</taxon>
        <taxon>Betaproteobacteria</taxon>
        <taxon>Burkholderiales</taxon>
        <taxon>Comamonadaceae</taxon>
        <taxon>Paracidovorax</taxon>
    </lineage>
</organism>
<reference evidence="4 5" key="1">
    <citation type="submission" date="2018-06" db="EMBL/GenBank/DDBJ databases">
        <title>Genomic Encyclopedia of Archaeal and Bacterial Type Strains, Phase II (KMG-II): from individual species to whole genera.</title>
        <authorList>
            <person name="Goeker M."/>
        </authorList>
    </citation>
    <scope>NUCLEOTIDE SEQUENCE [LARGE SCALE GENOMIC DNA]</scope>
    <source>
        <strain evidence="4 5">CFPB 3232</strain>
    </source>
</reference>
<sequence>MQVTPLFHRPPRTNTAAEPYPSQKAVRYDPRQDGTSLRAFEKSERGKQLATQYRAGIGQLKTFLKEHPSASSQRSEEALEVFRSRLEAGADGHYSTQISRLYSEGKASLDTLCVAMADETIPLSTRMEIIENLAKGLLVCSEGTTSNLIMAVQDLNLAKGLHTHARKTWESMLEQAVRDFSQSKHGKVEHYAGNEIHYVNGYRNFLAEQFHVAERGDSFVDQQAVSNHAEEAAQFVQARVNPEQLVRHLAETCLSEIHEHFREHLGRPLTLETAFQLRTEYENNVEAGLQSRFGPIPGMFVISEHEPTDNEDAPYSIVANPALLMRTIAKNMKTQGLLEKEKFAVINTASTEEGDRRIKQIASGDFYVKEMTTAGEVGYRDVRVSDLPAAAEWSSALLMNALTVTKDPKELRSLDPERVWALVRSSADQGGTSWQATLMHPALQRYRAASPEIESFLVNKAVEEVDKMPEAERPEAVAKSLMAGDTATASWLTTLPMPPSWADANKNTLLHHAVAAGAGSLVSMLMTPALLEAANARGDTPLLHAARYGRTTTVHQLLQAKADIGKPNQKGETALYLAVQAGDAASVGVLVKASLQNAKGHRMLDAASRTGRTPLMAAAASGQTAIVKMLHSAGAKVDAFSSDGTTALHEAARHGRMDCARMLLDARANPNAYTGILNGGVTPLMEALDRGHYEMAALLAPKSNLSQPDWDGHGALGRAVNQKNMRAAKFLIDAGAKVKGSLLGADPLRTAAIKGQPEMVALLLQSGGKPDVGDVIAAASHGCTAALELLLDADHWEYLAGIRQKPFQEAVGNGHIETVEALLRRNAPKDLRWEPTEDNHISPVMRAAANGHADMVKLLLRHKICGVEHRAFNGDTALVMAAANGHAGVVRLLLEAGARDGIAQAVKAARSKGHEEVLQLFKPSAGGR</sequence>
<feature type="repeat" description="ANK" evidence="2">
    <location>
        <begin position="743"/>
        <end position="775"/>
    </location>
</feature>
<keyword evidence="1" id="KW-0677">Repeat</keyword>
<evidence type="ECO:0000256" key="1">
    <source>
        <dbReference type="ARBA" id="ARBA00022737"/>
    </source>
</evidence>
<name>A0A328Z3I5_9BURK</name>
<feature type="repeat" description="ANK" evidence="2">
    <location>
        <begin position="537"/>
        <end position="569"/>
    </location>
</feature>
<dbReference type="PANTHER" id="PTHR24161:SF85">
    <property type="entry name" value="PALMITOYLTRANSFERASE HIP14"/>
    <property type="match status" value="1"/>
</dbReference>
<feature type="repeat" description="ANK" evidence="2">
    <location>
        <begin position="643"/>
        <end position="675"/>
    </location>
</feature>
<evidence type="ECO:0000256" key="2">
    <source>
        <dbReference type="PROSITE-ProRule" id="PRU00023"/>
    </source>
</evidence>
<dbReference type="Proteomes" id="UP000248856">
    <property type="component" value="Unassembled WGS sequence"/>
</dbReference>
<dbReference type="EMBL" id="QLTA01000023">
    <property type="protein sequence ID" value="RAR80314.1"/>
    <property type="molecule type" value="Genomic_DNA"/>
</dbReference>
<dbReference type="InterPro" id="IPR002110">
    <property type="entry name" value="Ankyrin_rpt"/>
</dbReference>
<dbReference type="PROSITE" id="PS50297">
    <property type="entry name" value="ANK_REP_REGION"/>
    <property type="match status" value="5"/>
</dbReference>
<evidence type="ECO:0000256" key="3">
    <source>
        <dbReference type="SAM" id="MobiDB-lite"/>
    </source>
</evidence>
<comment type="caution">
    <text evidence="4">The sequence shown here is derived from an EMBL/GenBank/DDBJ whole genome shotgun (WGS) entry which is preliminary data.</text>
</comment>
<accession>A0A328Z3I5</accession>
<protein>
    <submittedName>
        <fullName evidence="4">Ankyrin repeat protein</fullName>
    </submittedName>
</protein>